<evidence type="ECO:0000259" key="3">
    <source>
        <dbReference type="Pfam" id="PF15976"/>
    </source>
</evidence>
<keyword evidence="6" id="KW-1185">Reference proteome</keyword>
<gene>
    <name evidence="5" type="ORF">H7993_02125</name>
</gene>
<evidence type="ECO:0000313" key="5">
    <source>
        <dbReference type="EMBL" id="MBC2677176.1"/>
    </source>
</evidence>
<dbReference type="Pfam" id="PF16967">
    <property type="entry name" value="TcfC"/>
    <property type="match status" value="1"/>
</dbReference>
<name>A0A7X1KS00_9PSED</name>
<reference evidence="5 6" key="1">
    <citation type="submission" date="2020-08" db="EMBL/GenBank/DDBJ databases">
        <title>Pseudomonas sp. nov.</title>
        <authorList>
            <person name="Gieschler S."/>
            <person name="Fiedler G."/>
            <person name="Brinks E."/>
            <person name="Boehnlein C."/>
            <person name="Franz C.M.A.P."/>
            <person name="Kabisch J."/>
        </authorList>
    </citation>
    <scope>NUCLEOTIDE SEQUENCE [LARGE SCALE GENOMIC DNA]</scope>
    <source>
        <strain evidence="5 6">MBT-2</strain>
    </source>
</reference>
<dbReference type="InterPro" id="IPR031917">
    <property type="entry name" value="Pilus_assem_C"/>
</dbReference>
<dbReference type="AlphaFoldDB" id="A0A7X1KS00"/>
<dbReference type="PANTHER" id="PTHR30451:SF5">
    <property type="entry name" value="SLR0019 PROTEIN"/>
    <property type="match status" value="1"/>
</dbReference>
<evidence type="ECO:0000313" key="6">
    <source>
        <dbReference type="Proteomes" id="UP000546173"/>
    </source>
</evidence>
<feature type="chain" id="PRO_5030568501" evidence="2">
    <location>
        <begin position="30"/>
        <end position="840"/>
    </location>
</feature>
<dbReference type="InterPro" id="IPR032636">
    <property type="entry name" value="Pilus_assem_E-set-like_dom"/>
</dbReference>
<feature type="signal peptide" evidence="2">
    <location>
        <begin position="1"/>
        <end position="29"/>
    </location>
</feature>
<organism evidence="5 6">
    <name type="scientific">Pseudomonas baltica</name>
    <dbReference type="NCBI Taxonomy" id="2762576"/>
    <lineage>
        <taxon>Bacteria</taxon>
        <taxon>Pseudomonadati</taxon>
        <taxon>Pseudomonadota</taxon>
        <taxon>Gammaproteobacteria</taxon>
        <taxon>Pseudomonadales</taxon>
        <taxon>Pseudomonadaceae</taxon>
        <taxon>Pseudomonas</taxon>
    </lineage>
</organism>
<proteinExistence type="predicted"/>
<feature type="domain" description="Pilus assembly protein E-set like" evidence="4">
    <location>
        <begin position="272"/>
        <end position="339"/>
    </location>
</feature>
<dbReference type="EMBL" id="JACMYH010000001">
    <property type="protein sequence ID" value="MBC2677176.1"/>
    <property type="molecule type" value="Genomic_DNA"/>
</dbReference>
<dbReference type="GO" id="GO:0015473">
    <property type="term" value="F:fimbrial usher porin activity"/>
    <property type="evidence" value="ECO:0007669"/>
    <property type="project" value="InterPro"/>
</dbReference>
<protein>
    <submittedName>
        <fullName evidence="5">TcfC E-set like domain-containing protein</fullName>
    </submittedName>
</protein>
<dbReference type="RefSeq" id="WP_185793272.1">
    <property type="nucleotide sequence ID" value="NZ_JACMYH010000001.1"/>
</dbReference>
<evidence type="ECO:0000259" key="4">
    <source>
        <dbReference type="Pfam" id="PF16967"/>
    </source>
</evidence>
<dbReference type="PANTHER" id="PTHR30451">
    <property type="entry name" value="OUTER MEMBRANE USHER PROTEIN"/>
    <property type="match status" value="1"/>
</dbReference>
<keyword evidence="1 2" id="KW-0732">Signal</keyword>
<comment type="caution">
    <text evidence="5">The sequence shown here is derived from an EMBL/GenBank/DDBJ whole genome shotgun (WGS) entry which is preliminary data.</text>
</comment>
<dbReference type="Pfam" id="PF15976">
    <property type="entry name" value="CooC_C"/>
    <property type="match status" value="1"/>
</dbReference>
<accession>A0A7X1KS00</accession>
<dbReference type="InterPro" id="IPR000015">
    <property type="entry name" value="Fimb_usher"/>
</dbReference>
<dbReference type="Proteomes" id="UP000546173">
    <property type="component" value="Unassembled WGS sequence"/>
</dbReference>
<evidence type="ECO:0000256" key="1">
    <source>
        <dbReference type="ARBA" id="ARBA00022729"/>
    </source>
</evidence>
<sequence length="840" mass="91369">MFKTTSLANAIGVALGAGWLLLGPVPAHAANTPPALGILGQAQGLPADFAEHFFDVPLAVRVDLDGRLLGEALVVLGRDDTLQWLEYTDTSESRETPVVRQRWAQRLSEGVSLGSCTTQCTDGLVAVHYSLVNSQLSLLTRAVEQSTDVQRYHALPEQAEHGLILRNQLNLSQAGDETVGRYAVQGVGSVGDWSTQANLQMDKTNFHGLRHRVDQLYAERTERDRFLRLGYFDPVAQGLIRQPRLMGSTAQTALGVMLGSSDTLYIDNGTTSTTPIYVTPSRPGTVEIYRNGQLINTQAVQPGLQTLDTRVLPGGIYAVEVRLLEDGQVTSRSNEFVYKPSAWRNPEQRWRYNAYVGRQSTLFSNWEQDPNGGLAAGVMTNYLMHPRAIVGLSAQQVDTQTQVGTSLDWDALDRLKLYGNLYRTDRRGNGYDLQGVWSHGSGNVVLNHNRAWLHPQRERGDSYYVDRREPARLTTQTSLSVSHRLTRNSTLTARLSRTDGIEAGNALDLGWARYGQFMGTDANWRVSLFDRPGTASTDDQRNRGINLTLSMALGGPGKRLSASLGTRTGRDGERDRNASLSYQQDMGQGTLRTLGGTLNADRYGTGLGVNAGFQNSALYGDAFALSSSYNGQLSSGLNLESTLALGDGKAAFSGEVMPHDASLIVDLESDVPGLELRADDHLGGAALLRPGRNVLPVGAYRAGHVQLGFDKQDHLAADIQPPTLDYHLNKGAVQYRQLKVVRTVTVLGRVVDHEGRALKGAQVINHASRSVTEADGFFALEMSESNPTLEIRQGGVQRCLLTLDTHTSKREQDVLLLGDLSCVAEGVAALTTPKPTGEAG</sequence>
<dbReference type="GO" id="GO:0009279">
    <property type="term" value="C:cell outer membrane"/>
    <property type="evidence" value="ECO:0007669"/>
    <property type="project" value="TreeGrafter"/>
</dbReference>
<evidence type="ECO:0000256" key="2">
    <source>
        <dbReference type="SAM" id="SignalP"/>
    </source>
</evidence>
<feature type="domain" description="Pilus assembly protein C-terminal" evidence="3">
    <location>
        <begin position="728"/>
        <end position="822"/>
    </location>
</feature>
<dbReference type="GO" id="GO:0009297">
    <property type="term" value="P:pilus assembly"/>
    <property type="evidence" value="ECO:0007669"/>
    <property type="project" value="InterPro"/>
</dbReference>